<dbReference type="EMBL" id="AKWE02000040">
    <property type="protein sequence ID" value="EMO59231.1"/>
    <property type="molecule type" value="Genomic_DNA"/>
</dbReference>
<gene>
    <name evidence="2" type="ORF">LEP1GSC161_0857</name>
</gene>
<accession>M6VVQ3</accession>
<protein>
    <submittedName>
        <fullName evidence="2">Uncharacterized protein</fullName>
    </submittedName>
</protein>
<evidence type="ECO:0000313" key="2">
    <source>
        <dbReference type="EMBL" id="EMO59231.1"/>
    </source>
</evidence>
<comment type="caution">
    <text evidence="2">The sequence shown here is derived from an EMBL/GenBank/DDBJ whole genome shotgun (WGS) entry which is preliminary data.</text>
</comment>
<dbReference type="Proteomes" id="UP000012149">
    <property type="component" value="Unassembled WGS sequence"/>
</dbReference>
<evidence type="ECO:0000256" key="1">
    <source>
        <dbReference type="SAM" id="MobiDB-lite"/>
    </source>
</evidence>
<sequence length="42" mass="5026">MALCKAKMSDRTQRTPFYESAFRERDSQKPRSESGWLFAKQR</sequence>
<feature type="compositionally biased region" description="Basic and acidic residues" evidence="1">
    <location>
        <begin position="21"/>
        <end position="32"/>
    </location>
</feature>
<reference evidence="2 3" key="1">
    <citation type="submission" date="2013-01" db="EMBL/GenBank/DDBJ databases">
        <authorList>
            <person name="Harkins D.M."/>
            <person name="Durkin A.S."/>
            <person name="Brinkac L.M."/>
            <person name="Haft D.H."/>
            <person name="Selengut J.D."/>
            <person name="Sanka R."/>
            <person name="DePew J."/>
            <person name="Purushe J."/>
            <person name="Matthias M.A."/>
            <person name="Vinetz J.M."/>
            <person name="Sutton G.G."/>
            <person name="Nierman W.C."/>
            <person name="Fouts D.E."/>
        </authorList>
    </citation>
    <scope>NUCLEOTIDE SEQUENCE [LARGE SCALE GENOMIC DNA]</scope>
    <source>
        <strain evidence="2 3">CBC1416</strain>
    </source>
</reference>
<dbReference type="AlphaFoldDB" id="M6VVQ3"/>
<evidence type="ECO:0000313" key="3">
    <source>
        <dbReference type="Proteomes" id="UP000012149"/>
    </source>
</evidence>
<organism evidence="2 3">
    <name type="scientific">Leptospira santarosai str. CBC1416</name>
    <dbReference type="NCBI Taxonomy" id="1193059"/>
    <lineage>
        <taxon>Bacteria</taxon>
        <taxon>Pseudomonadati</taxon>
        <taxon>Spirochaetota</taxon>
        <taxon>Spirochaetia</taxon>
        <taxon>Leptospirales</taxon>
        <taxon>Leptospiraceae</taxon>
        <taxon>Leptospira</taxon>
    </lineage>
</organism>
<proteinExistence type="predicted"/>
<feature type="region of interest" description="Disordered" evidence="1">
    <location>
        <begin position="1"/>
        <end position="42"/>
    </location>
</feature>
<name>M6VVQ3_9LEPT</name>